<evidence type="ECO:0000256" key="1">
    <source>
        <dbReference type="SAM" id="MobiDB-lite"/>
    </source>
</evidence>
<reference evidence="3" key="3">
    <citation type="submission" date="2018-08" db="UniProtKB">
        <authorList>
            <consortium name="EnsemblPlants"/>
        </authorList>
    </citation>
    <scope>IDENTIFICATION</scope>
    <source>
        <strain evidence="3">cv. Bd21</strain>
    </source>
</reference>
<dbReference type="Proteomes" id="UP000008810">
    <property type="component" value="Chromosome 3"/>
</dbReference>
<feature type="compositionally biased region" description="Basic and acidic residues" evidence="1">
    <location>
        <begin position="17"/>
        <end position="33"/>
    </location>
</feature>
<dbReference type="Gramene" id="KQJ99479">
    <property type="protein sequence ID" value="KQJ99479"/>
    <property type="gene ID" value="BRADI_3g43411v3"/>
</dbReference>
<name>A0A0Q3FIL0_BRADI</name>
<evidence type="ECO:0000313" key="3">
    <source>
        <dbReference type="EnsemblPlants" id="KQJ99479"/>
    </source>
</evidence>
<dbReference type="InParanoid" id="A0A0Q3FIL0"/>
<proteinExistence type="predicted"/>
<sequence length="251" mass="27029">MPRRRRPGPQHQAPAKHKGEFTKDDASKEDHGSQDIAQEAAPRASVIDHQTPLRGTHTAAPLSTMNVAAPIRGQVRASRTHPRPPLTSRGRRLGLLAVDVAPSRHPCQPTPSARLTRSHRAASPLVALLERATPRPQAPRSLTGCHPQIWAAPTSPNARSRQGGRQLQRPEPPLRLPTLEIQPPPRSTPTSTAHQERNPRTTFGSGVRRSGGKAGDDGGKGRSGGEEVGRRPDSAPSVAWVRHGRLEGGVF</sequence>
<keyword evidence="4" id="KW-1185">Reference proteome</keyword>
<dbReference type="EMBL" id="CM000882">
    <property type="protein sequence ID" value="KQJ99479.1"/>
    <property type="molecule type" value="Genomic_DNA"/>
</dbReference>
<evidence type="ECO:0000313" key="2">
    <source>
        <dbReference type="EMBL" id="KQJ99479.1"/>
    </source>
</evidence>
<feature type="region of interest" description="Disordered" evidence="1">
    <location>
        <begin position="1"/>
        <end position="251"/>
    </location>
</feature>
<dbReference type="AlphaFoldDB" id="A0A0Q3FIL0"/>
<reference evidence="2" key="2">
    <citation type="submission" date="2017-06" db="EMBL/GenBank/DDBJ databases">
        <title>WGS assembly of Brachypodium distachyon.</title>
        <authorList>
            <consortium name="The International Brachypodium Initiative"/>
            <person name="Lucas S."/>
            <person name="Harmon-Smith M."/>
            <person name="Lail K."/>
            <person name="Tice H."/>
            <person name="Grimwood J."/>
            <person name="Bruce D."/>
            <person name="Barry K."/>
            <person name="Shu S."/>
            <person name="Lindquist E."/>
            <person name="Wang M."/>
            <person name="Pitluck S."/>
            <person name="Vogel J.P."/>
            <person name="Garvin D.F."/>
            <person name="Mockler T.C."/>
            <person name="Schmutz J."/>
            <person name="Rokhsar D."/>
            <person name="Bevan M.W."/>
        </authorList>
    </citation>
    <scope>NUCLEOTIDE SEQUENCE</scope>
    <source>
        <strain evidence="2">Bd21</strain>
    </source>
</reference>
<organism evidence="2">
    <name type="scientific">Brachypodium distachyon</name>
    <name type="common">Purple false brome</name>
    <name type="synonym">Trachynia distachya</name>
    <dbReference type="NCBI Taxonomy" id="15368"/>
    <lineage>
        <taxon>Eukaryota</taxon>
        <taxon>Viridiplantae</taxon>
        <taxon>Streptophyta</taxon>
        <taxon>Embryophyta</taxon>
        <taxon>Tracheophyta</taxon>
        <taxon>Spermatophyta</taxon>
        <taxon>Magnoliopsida</taxon>
        <taxon>Liliopsida</taxon>
        <taxon>Poales</taxon>
        <taxon>Poaceae</taxon>
        <taxon>BOP clade</taxon>
        <taxon>Pooideae</taxon>
        <taxon>Stipodae</taxon>
        <taxon>Brachypodieae</taxon>
        <taxon>Brachypodium</taxon>
    </lineage>
</organism>
<gene>
    <name evidence="2" type="ORF">BRADI_3g43411v3</name>
</gene>
<evidence type="ECO:0000313" key="4">
    <source>
        <dbReference type="Proteomes" id="UP000008810"/>
    </source>
</evidence>
<dbReference type="EnsemblPlants" id="KQJ99479">
    <property type="protein sequence ID" value="KQJ99479"/>
    <property type="gene ID" value="BRADI_3g43411v3"/>
</dbReference>
<feature type="compositionally biased region" description="Basic and acidic residues" evidence="1">
    <location>
        <begin position="214"/>
        <end position="233"/>
    </location>
</feature>
<accession>A0A0Q3FIL0</accession>
<reference evidence="2 3" key="1">
    <citation type="journal article" date="2010" name="Nature">
        <title>Genome sequencing and analysis of the model grass Brachypodium distachyon.</title>
        <authorList>
            <consortium name="International Brachypodium Initiative"/>
        </authorList>
    </citation>
    <scope>NUCLEOTIDE SEQUENCE [LARGE SCALE GENOMIC DNA]</scope>
    <source>
        <strain evidence="2 3">Bd21</strain>
    </source>
</reference>
<protein>
    <submittedName>
        <fullName evidence="2 3">Uncharacterized protein</fullName>
    </submittedName>
</protein>